<comment type="caution">
    <text evidence="2">The sequence shown here is derived from an EMBL/GenBank/DDBJ whole genome shotgun (WGS) entry which is preliminary data.</text>
</comment>
<dbReference type="PIRSF" id="PIRSF002599">
    <property type="entry name" value="Cold_shock_A"/>
    <property type="match status" value="1"/>
</dbReference>
<dbReference type="EMBL" id="QYUN01000002">
    <property type="protein sequence ID" value="RJG04747.1"/>
    <property type="molecule type" value="Genomic_DNA"/>
</dbReference>
<dbReference type="RefSeq" id="WP_119735855.1">
    <property type="nucleotide sequence ID" value="NZ_QYUN01000002.1"/>
</dbReference>
<dbReference type="InterPro" id="IPR012156">
    <property type="entry name" value="Cold_shock_CspA"/>
</dbReference>
<keyword evidence="3" id="KW-1185">Reference proteome</keyword>
<feature type="transmembrane region" description="Helical" evidence="1">
    <location>
        <begin position="45"/>
        <end position="63"/>
    </location>
</feature>
<evidence type="ECO:0000313" key="3">
    <source>
        <dbReference type="Proteomes" id="UP000285190"/>
    </source>
</evidence>
<dbReference type="Proteomes" id="UP000285190">
    <property type="component" value="Unassembled WGS sequence"/>
</dbReference>
<dbReference type="OrthoDB" id="72963at2"/>
<keyword evidence="1" id="KW-1133">Transmembrane helix</keyword>
<keyword evidence="1" id="KW-0472">Membrane</keyword>
<keyword evidence="1" id="KW-0812">Transmembrane</keyword>
<evidence type="ECO:0000256" key="1">
    <source>
        <dbReference type="SAM" id="Phobius"/>
    </source>
</evidence>
<dbReference type="InterPro" id="IPR010718">
    <property type="entry name" value="DUF1294"/>
</dbReference>
<reference evidence="2 3" key="1">
    <citation type="submission" date="2018-09" db="EMBL/GenBank/DDBJ databases">
        <authorList>
            <person name="Zhu H."/>
        </authorList>
    </citation>
    <scope>NUCLEOTIDE SEQUENCE [LARGE SCALE GENOMIC DNA]</scope>
    <source>
        <strain evidence="2 3">K2R10-39</strain>
    </source>
</reference>
<proteinExistence type="predicted"/>
<dbReference type="AlphaFoldDB" id="A0A418WX37"/>
<feature type="transmembrane region" description="Helical" evidence="1">
    <location>
        <begin position="75"/>
        <end position="94"/>
    </location>
</feature>
<organism evidence="2 3">
    <name type="scientific">Noviherbaspirillum cavernae</name>
    <dbReference type="NCBI Taxonomy" id="2320862"/>
    <lineage>
        <taxon>Bacteria</taxon>
        <taxon>Pseudomonadati</taxon>
        <taxon>Pseudomonadota</taxon>
        <taxon>Betaproteobacteria</taxon>
        <taxon>Burkholderiales</taxon>
        <taxon>Oxalobacteraceae</taxon>
        <taxon>Noviherbaspirillum</taxon>
    </lineage>
</organism>
<evidence type="ECO:0000313" key="2">
    <source>
        <dbReference type="EMBL" id="RJG04747.1"/>
    </source>
</evidence>
<accession>A0A418WX37</accession>
<dbReference type="GO" id="GO:0003676">
    <property type="term" value="F:nucleic acid binding"/>
    <property type="evidence" value="ECO:0007669"/>
    <property type="project" value="InterPro"/>
</dbReference>
<gene>
    <name evidence="2" type="ORF">D3870_00780</name>
</gene>
<protein>
    <submittedName>
        <fullName evidence="2">DUF1294 domain-containing protein</fullName>
    </submittedName>
</protein>
<dbReference type="Pfam" id="PF06961">
    <property type="entry name" value="DUF1294"/>
    <property type="match status" value="1"/>
</dbReference>
<sequence>MPHHLLLSVVIMLYLAASAAAFIAYALDKSAARNGRRRIRENTLHLFAILGGWPGALIAQRLLRHKSRKPSFQTAFRATVMLNCGALGGFLYAAGTL</sequence>
<name>A0A418WX37_9BURK</name>